<evidence type="ECO:0000313" key="8">
    <source>
        <dbReference type="Proteomes" id="UP000034797"/>
    </source>
</evidence>
<dbReference type="InterPro" id="IPR050320">
    <property type="entry name" value="N5-glutamine_MTase"/>
</dbReference>
<dbReference type="GO" id="GO:0032259">
    <property type="term" value="P:methylation"/>
    <property type="evidence" value="ECO:0007669"/>
    <property type="project" value="UniProtKB-KW"/>
</dbReference>
<reference evidence="7 8" key="1">
    <citation type="journal article" date="2015" name="Nature">
        <title>rRNA introns, odd ribosomes, and small enigmatic genomes across a large radiation of phyla.</title>
        <authorList>
            <person name="Brown C.T."/>
            <person name="Hug L.A."/>
            <person name="Thomas B.C."/>
            <person name="Sharon I."/>
            <person name="Castelle C.J."/>
            <person name="Singh A."/>
            <person name="Wilkins M.J."/>
            <person name="Williams K.H."/>
            <person name="Banfield J.F."/>
        </authorList>
    </citation>
    <scope>NUCLEOTIDE SEQUENCE [LARGE SCALE GENOMIC DNA]</scope>
</reference>
<dbReference type="AlphaFoldDB" id="A0A0G1KRB5"/>
<dbReference type="PANTHER" id="PTHR18895:SF74">
    <property type="entry name" value="MTRF1L RELEASE FACTOR GLUTAMINE METHYLTRANSFERASE"/>
    <property type="match status" value="1"/>
</dbReference>
<evidence type="ECO:0000256" key="4">
    <source>
        <dbReference type="ARBA" id="ARBA00022691"/>
    </source>
</evidence>
<evidence type="ECO:0000256" key="3">
    <source>
        <dbReference type="ARBA" id="ARBA00022679"/>
    </source>
</evidence>
<keyword evidence="2 7" id="KW-0489">Methyltransferase</keyword>
<name>A0A0G1KRB5_9BACT</name>
<dbReference type="Pfam" id="PF05175">
    <property type="entry name" value="MTS"/>
    <property type="match status" value="1"/>
</dbReference>
<evidence type="ECO:0000256" key="2">
    <source>
        <dbReference type="ARBA" id="ARBA00022603"/>
    </source>
</evidence>
<evidence type="ECO:0000256" key="5">
    <source>
        <dbReference type="ARBA" id="ARBA00048391"/>
    </source>
</evidence>
<dbReference type="InterPro" id="IPR029063">
    <property type="entry name" value="SAM-dependent_MTases_sf"/>
</dbReference>
<feature type="domain" description="Methyltransferase small" evidence="6">
    <location>
        <begin position="71"/>
        <end position="162"/>
    </location>
</feature>
<dbReference type="PANTHER" id="PTHR18895">
    <property type="entry name" value="HEMK METHYLTRANSFERASE"/>
    <property type="match status" value="1"/>
</dbReference>
<dbReference type="EC" id="2.1.1.297" evidence="1"/>
<dbReference type="NCBIfam" id="TIGR00536">
    <property type="entry name" value="hemK_fam"/>
    <property type="match status" value="1"/>
</dbReference>
<proteinExistence type="predicted"/>
<keyword evidence="4" id="KW-0949">S-adenosyl-L-methionine</keyword>
<evidence type="ECO:0000313" key="7">
    <source>
        <dbReference type="EMBL" id="KKT86040.1"/>
    </source>
</evidence>
<dbReference type="CDD" id="cd02440">
    <property type="entry name" value="AdoMet_MTases"/>
    <property type="match status" value="1"/>
</dbReference>
<sequence>MPKRVLTPLEVNHLRKHGFSDTNPSLGEKPVEYLTGHAEFCGLDFLVNESTLIPRLESEKIVQLVEQFIANHELTHPTIADVGTGSGCLGLSLAVSLQKKQIPYTIYLSDISPQALDVTKNNASRLLPSTVNLFFEQSNLLENFPKIKFDIVLANLPYIPSKNISILDASVKDFEPLLALDGGPQGTSLINQLIKTLPIFLSDLGLAIIEIDDTHTLKDFTVPNLLSAKIEPDVFRVPRFLMISPRLRK</sequence>
<dbReference type="SUPFAM" id="SSF53335">
    <property type="entry name" value="S-adenosyl-L-methionine-dependent methyltransferases"/>
    <property type="match status" value="1"/>
</dbReference>
<comment type="catalytic activity">
    <reaction evidence="5">
        <text>L-glutaminyl-[peptide chain release factor] + S-adenosyl-L-methionine = N(5)-methyl-L-glutaminyl-[peptide chain release factor] + S-adenosyl-L-homocysteine + H(+)</text>
        <dbReference type="Rhea" id="RHEA:42896"/>
        <dbReference type="Rhea" id="RHEA-COMP:10271"/>
        <dbReference type="Rhea" id="RHEA-COMP:10272"/>
        <dbReference type="ChEBI" id="CHEBI:15378"/>
        <dbReference type="ChEBI" id="CHEBI:30011"/>
        <dbReference type="ChEBI" id="CHEBI:57856"/>
        <dbReference type="ChEBI" id="CHEBI:59789"/>
        <dbReference type="ChEBI" id="CHEBI:61891"/>
        <dbReference type="EC" id="2.1.1.297"/>
    </reaction>
</comment>
<dbReference type="EMBL" id="LCJW01000017">
    <property type="protein sequence ID" value="KKT86040.1"/>
    <property type="molecule type" value="Genomic_DNA"/>
</dbReference>
<gene>
    <name evidence="7" type="ORF">UW84_C0017G0007</name>
</gene>
<keyword evidence="3 7" id="KW-0808">Transferase</keyword>
<comment type="caution">
    <text evidence="7">The sequence shown here is derived from an EMBL/GenBank/DDBJ whole genome shotgun (WGS) entry which is preliminary data.</text>
</comment>
<evidence type="ECO:0000256" key="1">
    <source>
        <dbReference type="ARBA" id="ARBA00012771"/>
    </source>
</evidence>
<dbReference type="GO" id="GO:0102559">
    <property type="term" value="F:peptide chain release factor N(5)-glutamine methyltransferase activity"/>
    <property type="evidence" value="ECO:0007669"/>
    <property type="project" value="UniProtKB-EC"/>
</dbReference>
<dbReference type="Proteomes" id="UP000034797">
    <property type="component" value="Unassembled WGS sequence"/>
</dbReference>
<protein>
    <recommendedName>
        <fullName evidence="1">peptide chain release factor N(5)-glutamine methyltransferase</fullName>
        <ecNumber evidence="1">2.1.1.297</ecNumber>
    </recommendedName>
</protein>
<dbReference type="Gene3D" id="3.40.50.150">
    <property type="entry name" value="Vaccinia Virus protein VP39"/>
    <property type="match status" value="1"/>
</dbReference>
<evidence type="ECO:0000259" key="6">
    <source>
        <dbReference type="Pfam" id="PF05175"/>
    </source>
</evidence>
<dbReference type="InterPro" id="IPR004556">
    <property type="entry name" value="HemK-like"/>
</dbReference>
<organism evidence="7 8">
    <name type="scientific">Candidatus Collierbacteria bacterium GW2011_GWA2_44_99</name>
    <dbReference type="NCBI Taxonomy" id="1618380"/>
    <lineage>
        <taxon>Bacteria</taxon>
        <taxon>Candidatus Collieribacteriota</taxon>
    </lineage>
</organism>
<accession>A0A0G1KRB5</accession>
<dbReference type="InterPro" id="IPR007848">
    <property type="entry name" value="Small_mtfrase_dom"/>
</dbReference>